<protein>
    <submittedName>
        <fullName evidence="1">Uncharacterized protein</fullName>
    </submittedName>
</protein>
<proteinExistence type="predicted"/>
<organism evidence="1 2">
    <name type="scientific">Paspalum notatum var. saurae</name>
    <dbReference type="NCBI Taxonomy" id="547442"/>
    <lineage>
        <taxon>Eukaryota</taxon>
        <taxon>Viridiplantae</taxon>
        <taxon>Streptophyta</taxon>
        <taxon>Embryophyta</taxon>
        <taxon>Tracheophyta</taxon>
        <taxon>Spermatophyta</taxon>
        <taxon>Magnoliopsida</taxon>
        <taxon>Liliopsida</taxon>
        <taxon>Poales</taxon>
        <taxon>Poaceae</taxon>
        <taxon>PACMAD clade</taxon>
        <taxon>Panicoideae</taxon>
        <taxon>Andropogonodae</taxon>
        <taxon>Paspaleae</taxon>
        <taxon>Paspalinae</taxon>
        <taxon>Paspalum</taxon>
    </lineage>
</organism>
<feature type="non-terminal residue" evidence="1">
    <location>
        <position position="255"/>
    </location>
</feature>
<dbReference type="Proteomes" id="UP001341281">
    <property type="component" value="Chromosome 02"/>
</dbReference>
<name>A0AAQ3WFX6_PASNO</name>
<dbReference type="EMBL" id="CP144746">
    <property type="protein sequence ID" value="WVZ60041.1"/>
    <property type="molecule type" value="Genomic_DNA"/>
</dbReference>
<dbReference type="AlphaFoldDB" id="A0AAQ3WFX6"/>
<evidence type="ECO:0000313" key="2">
    <source>
        <dbReference type="Proteomes" id="UP001341281"/>
    </source>
</evidence>
<sequence length="255" mass="29099">VLDEEISHGLPHGPAWVYRTGGRAAHDPGVSSSLPPLRPHSAVAPSRATATDCMPMPCRAQFSPHARRDDDAASPIPDATMLSQSITCIDRCIRRPFHRDGRASRPLPFHKSGLVWWRQTWAWRARQVLDGLRGQHRSKRWFLRFGLAGPRNLVLCYVECLQLFSDEIELGDQQRVNKSMEVLEAQWQIDRSRVYAGGCISPSPCATWLDRSAQHTSLRISSDFHGHYSLLLKLIPGHKMMSNVLWRRHQYRDPR</sequence>
<accession>A0AAQ3WFX6</accession>
<reference evidence="1 2" key="1">
    <citation type="submission" date="2024-02" db="EMBL/GenBank/DDBJ databases">
        <title>High-quality chromosome-scale genome assembly of Pensacola bahiagrass (Paspalum notatum Flugge var. saurae).</title>
        <authorList>
            <person name="Vega J.M."/>
            <person name="Podio M."/>
            <person name="Orjuela J."/>
            <person name="Siena L.A."/>
            <person name="Pessino S.C."/>
            <person name="Combes M.C."/>
            <person name="Mariac C."/>
            <person name="Albertini E."/>
            <person name="Pupilli F."/>
            <person name="Ortiz J.P.A."/>
            <person name="Leblanc O."/>
        </authorList>
    </citation>
    <scope>NUCLEOTIDE SEQUENCE [LARGE SCALE GENOMIC DNA]</scope>
    <source>
        <strain evidence="1">R1</strain>
        <tissue evidence="1">Leaf</tissue>
    </source>
</reference>
<gene>
    <name evidence="1" type="ORF">U9M48_010111</name>
</gene>
<keyword evidence="2" id="KW-1185">Reference proteome</keyword>
<evidence type="ECO:0000313" key="1">
    <source>
        <dbReference type="EMBL" id="WVZ60041.1"/>
    </source>
</evidence>